<feature type="region of interest" description="Disordered" evidence="1">
    <location>
        <begin position="18"/>
        <end position="38"/>
    </location>
</feature>
<comment type="caution">
    <text evidence="2">The sequence shown here is derived from an EMBL/GenBank/DDBJ whole genome shotgun (WGS) entry which is preliminary data.</text>
</comment>
<sequence>MNLCNFAKVIQARSTKEPSTIQSWQTSSNNETFSSPQNASNIGVSQRYAFYMKFMQRFPKLHVTQNNFGNNIRKVQDYVHKTKYFNGNNKNGERSRFVEHFSLQSWEKLPYSEKITHTYTNCNPCQLLHSEYSSLHKSYSSSNIPSACKSLGESISALQTNRSMSQKTGLQVIKSIVNVIQPVVEKNLNIQFPKDVSSCISPSFTTMRDTTTVMKNVSSSISASLVADDTDVSHFLALNKSYSQHDKERIAMGFISTQEAESEKISRLEKEAKQKVQKKVHHGKFESYIFEKDAVLQEVRNYPAGRPVNWTRLARNYNVTINGKTPDNAGQVLKAFCKSQGVKTEQFNIAKVESCRDIQRRTRRRKKRIGKTRLSVPVQRSAKKIKNAIKTMCQNKQIDLGKKVVHKSLKENKINKNGMIEETECKLYSRKIPLTAIIDSEIKRFNDAGVLRIDGKVRKHHLKVWHDHSEILNHSYFNCMVMFLYNTEIFLSDQEYGTKFPNKKGLDVQSFVERPQLHIFGQSGSSDVEQLEYSQTRLKDLASLSELQNPPILRVFSGDNPARQFESGQQRGGSYSCICGINVEDHTNLECAFRTLPSSLEERRQVVVAGSLWRQLQNGKINPFQNLKKQEIVDELEARGIWDYGNLKPELSAQMSNLLHGINRPPALMVPNPEKSAASLGIGMYDVLGCEPLHDICNIVQNIITELPFHVPEQSRKDFESFSSTTIGDKTQLKGSDARLFAVKLASFMQSMHHDGKV</sequence>
<evidence type="ECO:0000313" key="3">
    <source>
        <dbReference type="Proteomes" id="UP001186944"/>
    </source>
</evidence>
<evidence type="ECO:0000313" key="2">
    <source>
        <dbReference type="EMBL" id="KAK3107278.1"/>
    </source>
</evidence>
<proteinExistence type="predicted"/>
<dbReference type="Proteomes" id="UP001186944">
    <property type="component" value="Unassembled WGS sequence"/>
</dbReference>
<accession>A0AA88YTD5</accession>
<evidence type="ECO:0000256" key="1">
    <source>
        <dbReference type="SAM" id="MobiDB-lite"/>
    </source>
</evidence>
<protein>
    <submittedName>
        <fullName evidence="2">Uncharacterized protein</fullName>
    </submittedName>
</protein>
<gene>
    <name evidence="2" type="ORF">FSP39_010990</name>
</gene>
<organism evidence="2 3">
    <name type="scientific">Pinctada imbricata</name>
    <name type="common">Atlantic pearl-oyster</name>
    <name type="synonym">Pinctada martensii</name>
    <dbReference type="NCBI Taxonomy" id="66713"/>
    <lineage>
        <taxon>Eukaryota</taxon>
        <taxon>Metazoa</taxon>
        <taxon>Spiralia</taxon>
        <taxon>Lophotrochozoa</taxon>
        <taxon>Mollusca</taxon>
        <taxon>Bivalvia</taxon>
        <taxon>Autobranchia</taxon>
        <taxon>Pteriomorphia</taxon>
        <taxon>Pterioida</taxon>
        <taxon>Pterioidea</taxon>
        <taxon>Pteriidae</taxon>
        <taxon>Pinctada</taxon>
    </lineage>
</organism>
<name>A0AA88YTD5_PINIB</name>
<dbReference type="EMBL" id="VSWD01000002">
    <property type="protein sequence ID" value="KAK3107278.1"/>
    <property type="molecule type" value="Genomic_DNA"/>
</dbReference>
<dbReference type="AlphaFoldDB" id="A0AA88YTD5"/>
<keyword evidence="3" id="KW-1185">Reference proteome</keyword>
<reference evidence="2" key="1">
    <citation type="submission" date="2019-08" db="EMBL/GenBank/DDBJ databases">
        <title>The improved chromosome-level genome for the pearl oyster Pinctada fucata martensii using PacBio sequencing and Hi-C.</title>
        <authorList>
            <person name="Zheng Z."/>
        </authorList>
    </citation>
    <scope>NUCLEOTIDE SEQUENCE</scope>
    <source>
        <strain evidence="2">ZZ-2019</strain>
        <tissue evidence="2">Adductor muscle</tissue>
    </source>
</reference>